<dbReference type="Proteomes" id="UP000285301">
    <property type="component" value="Unassembled WGS sequence"/>
</dbReference>
<name>A0A3S3NLL8_9ACAR</name>
<dbReference type="PANTHER" id="PTHR43601">
    <property type="entry name" value="THIOREDOXIN, MITOCHONDRIAL"/>
    <property type="match status" value="1"/>
</dbReference>
<evidence type="ECO:0000256" key="6">
    <source>
        <dbReference type="PIRSR" id="PIRSR000077-1"/>
    </source>
</evidence>
<keyword evidence="4 7" id="KW-1015">Disulfide bond</keyword>
<reference evidence="9 10" key="1">
    <citation type="journal article" date="2018" name="Gigascience">
        <title>Genomes of trombidid mites reveal novel predicted allergens and laterally-transferred genes associated with secondary metabolism.</title>
        <authorList>
            <person name="Dong X."/>
            <person name="Chaisiri K."/>
            <person name="Xia D."/>
            <person name="Armstrong S.D."/>
            <person name="Fang Y."/>
            <person name="Donnelly M.J."/>
            <person name="Kadowaki T."/>
            <person name="McGarry J.W."/>
            <person name="Darby A.C."/>
            <person name="Makepeace B.L."/>
        </authorList>
    </citation>
    <scope>NUCLEOTIDE SEQUENCE [LARGE SCALE GENOMIC DNA]</scope>
    <source>
        <strain evidence="9">UoL-WK</strain>
    </source>
</reference>
<evidence type="ECO:0000256" key="2">
    <source>
        <dbReference type="ARBA" id="ARBA00022448"/>
    </source>
</evidence>
<evidence type="ECO:0000256" key="4">
    <source>
        <dbReference type="ARBA" id="ARBA00023157"/>
    </source>
</evidence>
<sequence>TRDIFTVQDENDFESKVANSKVPVVIDFYANWCGPCKILTPRLETIIYEQQDKVNLAKIDVDANEDLAQRFQVTALPSVFAMKNGKVVDKFTGVRDDDEVRLFVEKLAN</sequence>
<feature type="active site" description="Nucleophile" evidence="6">
    <location>
        <position position="36"/>
    </location>
</feature>
<dbReference type="InterPro" id="IPR036249">
    <property type="entry name" value="Thioredoxin-like_sf"/>
</dbReference>
<comment type="caution">
    <text evidence="9">The sequence shown here is derived from an EMBL/GenBank/DDBJ whole genome shotgun (WGS) entry which is preliminary data.</text>
</comment>
<dbReference type="SUPFAM" id="SSF52833">
    <property type="entry name" value="Thioredoxin-like"/>
    <property type="match status" value="1"/>
</dbReference>
<feature type="non-terminal residue" evidence="9">
    <location>
        <position position="1"/>
    </location>
</feature>
<feature type="non-terminal residue" evidence="9">
    <location>
        <position position="109"/>
    </location>
</feature>
<accession>A0A3S3NLL8</accession>
<dbReference type="GO" id="GO:0045454">
    <property type="term" value="P:cell redox homeostasis"/>
    <property type="evidence" value="ECO:0007669"/>
    <property type="project" value="TreeGrafter"/>
</dbReference>
<gene>
    <name evidence="9" type="ORF">B4U79_05158</name>
</gene>
<dbReference type="PROSITE" id="PS51352">
    <property type="entry name" value="THIOREDOXIN_2"/>
    <property type="match status" value="1"/>
</dbReference>
<dbReference type="STRING" id="1965070.A0A3S3NLL8"/>
<dbReference type="InterPro" id="IPR017937">
    <property type="entry name" value="Thioredoxin_CS"/>
</dbReference>
<dbReference type="PROSITE" id="PS00194">
    <property type="entry name" value="THIOREDOXIN_1"/>
    <property type="match status" value="1"/>
</dbReference>
<dbReference type="Gene3D" id="3.40.30.10">
    <property type="entry name" value="Glutaredoxin"/>
    <property type="match status" value="1"/>
</dbReference>
<feature type="site" description="Contributes to redox potential value" evidence="6">
    <location>
        <position position="35"/>
    </location>
</feature>
<dbReference type="NCBIfam" id="TIGR01068">
    <property type="entry name" value="thioredoxin"/>
    <property type="match status" value="1"/>
</dbReference>
<feature type="site" description="Deprotonates C-terminal active site Cys" evidence="6">
    <location>
        <position position="27"/>
    </location>
</feature>
<feature type="active site" description="Nucleophile" evidence="6">
    <location>
        <position position="33"/>
    </location>
</feature>
<dbReference type="FunFam" id="3.40.30.10:FF:000001">
    <property type="entry name" value="Thioredoxin"/>
    <property type="match status" value="1"/>
</dbReference>
<feature type="domain" description="Thioredoxin" evidence="8">
    <location>
        <begin position="1"/>
        <end position="109"/>
    </location>
</feature>
<comment type="similarity">
    <text evidence="1">Belongs to the thioredoxin family.</text>
</comment>
<keyword evidence="10" id="KW-1185">Reference proteome</keyword>
<keyword evidence="5 7" id="KW-0676">Redox-active center</keyword>
<dbReference type="InterPro" id="IPR005746">
    <property type="entry name" value="Thioredoxin"/>
</dbReference>
<proteinExistence type="inferred from homology"/>
<dbReference type="InterPro" id="IPR013766">
    <property type="entry name" value="Thioredoxin_domain"/>
</dbReference>
<dbReference type="EMBL" id="NCKU01005032">
    <property type="protein sequence ID" value="RWS05093.1"/>
    <property type="molecule type" value="Genomic_DNA"/>
</dbReference>
<evidence type="ECO:0000313" key="10">
    <source>
        <dbReference type="Proteomes" id="UP000285301"/>
    </source>
</evidence>
<dbReference type="GO" id="GO:0005739">
    <property type="term" value="C:mitochondrion"/>
    <property type="evidence" value="ECO:0007669"/>
    <property type="project" value="TreeGrafter"/>
</dbReference>
<evidence type="ECO:0000256" key="5">
    <source>
        <dbReference type="ARBA" id="ARBA00023284"/>
    </source>
</evidence>
<dbReference type="CDD" id="cd02947">
    <property type="entry name" value="TRX_family"/>
    <property type="match status" value="1"/>
</dbReference>
<dbReference type="PANTHER" id="PTHR43601:SF3">
    <property type="entry name" value="THIOREDOXIN, MITOCHONDRIAL"/>
    <property type="match status" value="1"/>
</dbReference>
<evidence type="ECO:0000256" key="3">
    <source>
        <dbReference type="ARBA" id="ARBA00022982"/>
    </source>
</evidence>
<evidence type="ECO:0000313" key="9">
    <source>
        <dbReference type="EMBL" id="RWS05093.1"/>
    </source>
</evidence>
<dbReference type="PRINTS" id="PR00421">
    <property type="entry name" value="THIOREDOXIN"/>
</dbReference>
<evidence type="ECO:0000256" key="7">
    <source>
        <dbReference type="PIRSR" id="PIRSR000077-4"/>
    </source>
</evidence>
<dbReference type="AlphaFoldDB" id="A0A3S3NLL8"/>
<keyword evidence="2" id="KW-0813">Transport</keyword>
<feature type="site" description="Contributes to redox potential value" evidence="6">
    <location>
        <position position="34"/>
    </location>
</feature>
<evidence type="ECO:0000256" key="1">
    <source>
        <dbReference type="ARBA" id="ARBA00008987"/>
    </source>
</evidence>
<protein>
    <submittedName>
        <fullName evidence="9">Thioredoxin-like protein</fullName>
    </submittedName>
</protein>
<evidence type="ECO:0000259" key="8">
    <source>
        <dbReference type="PROSITE" id="PS51352"/>
    </source>
</evidence>
<dbReference type="Pfam" id="PF00085">
    <property type="entry name" value="Thioredoxin"/>
    <property type="match status" value="1"/>
</dbReference>
<dbReference type="OrthoDB" id="19690at2759"/>
<keyword evidence="3" id="KW-0249">Electron transport</keyword>
<organism evidence="9 10">
    <name type="scientific">Dinothrombium tinctorium</name>
    <dbReference type="NCBI Taxonomy" id="1965070"/>
    <lineage>
        <taxon>Eukaryota</taxon>
        <taxon>Metazoa</taxon>
        <taxon>Ecdysozoa</taxon>
        <taxon>Arthropoda</taxon>
        <taxon>Chelicerata</taxon>
        <taxon>Arachnida</taxon>
        <taxon>Acari</taxon>
        <taxon>Acariformes</taxon>
        <taxon>Trombidiformes</taxon>
        <taxon>Prostigmata</taxon>
        <taxon>Anystina</taxon>
        <taxon>Parasitengona</taxon>
        <taxon>Trombidioidea</taxon>
        <taxon>Trombidiidae</taxon>
        <taxon>Dinothrombium</taxon>
    </lineage>
</organism>
<dbReference type="PIRSF" id="PIRSF000077">
    <property type="entry name" value="Thioredoxin"/>
    <property type="match status" value="1"/>
</dbReference>
<dbReference type="GO" id="GO:0015035">
    <property type="term" value="F:protein-disulfide reductase activity"/>
    <property type="evidence" value="ECO:0007669"/>
    <property type="project" value="InterPro"/>
</dbReference>
<feature type="disulfide bond" description="Redox-active" evidence="7">
    <location>
        <begin position="33"/>
        <end position="36"/>
    </location>
</feature>